<sequence>MSPVGSIYNNLMAPKPQPPPYNKVAKLVMKVEVETVQLRSKEGEPAIRPGKKYPYYPLLNRTVETVGGDGSSSGSSSPASPPSSPSSSTRRSSSSSSSKSPTSSPGVPVPVPSPTASTASSGLSYDSYSPSSPLSRSSDSEAENETELRIVGIIHEDGEVTMLEGVDVGDSTTSGSSSSSSSSQASLLRSLGITSNGSGPMQIPAGTKVIYAGGPSYRGWTRKKNKFTRRETDRPNYRALRLAEAEAEQQQNE</sequence>
<reference evidence="2" key="2">
    <citation type="submission" date="2023-05" db="EMBL/GenBank/DDBJ databases">
        <authorList>
            <consortium name="Lawrence Berkeley National Laboratory"/>
            <person name="Steindorff A."/>
            <person name="Hensen N."/>
            <person name="Bonometti L."/>
            <person name="Westerberg I."/>
            <person name="Brannstrom I.O."/>
            <person name="Guillou S."/>
            <person name="Cros-Aarteil S."/>
            <person name="Calhoun S."/>
            <person name="Haridas S."/>
            <person name="Kuo A."/>
            <person name="Mondo S."/>
            <person name="Pangilinan J."/>
            <person name="Riley R."/>
            <person name="Labutti K."/>
            <person name="Andreopoulos B."/>
            <person name="Lipzen A."/>
            <person name="Chen C."/>
            <person name="Yanf M."/>
            <person name="Daum C."/>
            <person name="Ng V."/>
            <person name="Clum A."/>
            <person name="Ohm R."/>
            <person name="Martin F."/>
            <person name="Silar P."/>
            <person name="Natvig D."/>
            <person name="Lalanne C."/>
            <person name="Gautier V."/>
            <person name="Ament-Velasquez S.L."/>
            <person name="Kruys A."/>
            <person name="Hutchinson M.I."/>
            <person name="Powell A.J."/>
            <person name="Barry K."/>
            <person name="Miller A.N."/>
            <person name="Grigoriev I.V."/>
            <person name="Debuchy R."/>
            <person name="Gladieux P."/>
            <person name="Thoren M.H."/>
            <person name="Johannesson H."/>
        </authorList>
    </citation>
    <scope>NUCLEOTIDE SEQUENCE</scope>
    <source>
        <strain evidence="2">CBS 538.74</strain>
    </source>
</reference>
<keyword evidence="3" id="KW-1185">Reference proteome</keyword>
<dbReference type="AlphaFoldDB" id="A0AAN6VMW3"/>
<feature type="region of interest" description="Disordered" evidence="1">
    <location>
        <begin position="1"/>
        <end position="21"/>
    </location>
</feature>
<proteinExistence type="predicted"/>
<evidence type="ECO:0000313" key="3">
    <source>
        <dbReference type="Proteomes" id="UP001302745"/>
    </source>
</evidence>
<feature type="compositionally biased region" description="Polar residues" evidence="1">
    <location>
        <begin position="184"/>
        <end position="199"/>
    </location>
</feature>
<comment type="caution">
    <text evidence="2">The sequence shown here is derived from an EMBL/GenBank/DDBJ whole genome shotgun (WGS) entry which is preliminary data.</text>
</comment>
<feature type="region of interest" description="Disordered" evidence="1">
    <location>
        <begin position="63"/>
        <end position="207"/>
    </location>
</feature>
<feature type="compositionally biased region" description="Low complexity" evidence="1">
    <location>
        <begin position="85"/>
        <end position="106"/>
    </location>
</feature>
<feature type="compositionally biased region" description="Low complexity" evidence="1">
    <location>
        <begin position="114"/>
        <end position="137"/>
    </location>
</feature>
<dbReference type="EMBL" id="MU856909">
    <property type="protein sequence ID" value="KAK4154533.1"/>
    <property type="molecule type" value="Genomic_DNA"/>
</dbReference>
<accession>A0AAN6VMW3</accession>
<evidence type="ECO:0000256" key="1">
    <source>
        <dbReference type="SAM" id="MobiDB-lite"/>
    </source>
</evidence>
<protein>
    <submittedName>
        <fullName evidence="2">Uncharacterized protein</fullName>
    </submittedName>
</protein>
<evidence type="ECO:0000313" key="2">
    <source>
        <dbReference type="EMBL" id="KAK4154533.1"/>
    </source>
</evidence>
<feature type="region of interest" description="Disordered" evidence="1">
    <location>
        <begin position="38"/>
        <end position="57"/>
    </location>
</feature>
<organism evidence="2 3">
    <name type="scientific">Chaetomidium leptoderma</name>
    <dbReference type="NCBI Taxonomy" id="669021"/>
    <lineage>
        <taxon>Eukaryota</taxon>
        <taxon>Fungi</taxon>
        <taxon>Dikarya</taxon>
        <taxon>Ascomycota</taxon>
        <taxon>Pezizomycotina</taxon>
        <taxon>Sordariomycetes</taxon>
        <taxon>Sordariomycetidae</taxon>
        <taxon>Sordariales</taxon>
        <taxon>Chaetomiaceae</taxon>
        <taxon>Chaetomidium</taxon>
    </lineage>
</organism>
<name>A0AAN6VMW3_9PEZI</name>
<dbReference type="Proteomes" id="UP001302745">
    <property type="component" value="Unassembled WGS sequence"/>
</dbReference>
<gene>
    <name evidence="2" type="ORF">C8A00DRAFT_14345</name>
</gene>
<feature type="compositionally biased region" description="Low complexity" evidence="1">
    <location>
        <begin position="166"/>
        <end position="183"/>
    </location>
</feature>
<reference evidence="2" key="1">
    <citation type="journal article" date="2023" name="Mol. Phylogenet. Evol.">
        <title>Genome-scale phylogeny and comparative genomics of the fungal order Sordariales.</title>
        <authorList>
            <person name="Hensen N."/>
            <person name="Bonometti L."/>
            <person name="Westerberg I."/>
            <person name="Brannstrom I.O."/>
            <person name="Guillou S."/>
            <person name="Cros-Aarteil S."/>
            <person name="Calhoun S."/>
            <person name="Haridas S."/>
            <person name="Kuo A."/>
            <person name="Mondo S."/>
            <person name="Pangilinan J."/>
            <person name="Riley R."/>
            <person name="LaButti K."/>
            <person name="Andreopoulos B."/>
            <person name="Lipzen A."/>
            <person name="Chen C."/>
            <person name="Yan M."/>
            <person name="Daum C."/>
            <person name="Ng V."/>
            <person name="Clum A."/>
            <person name="Steindorff A."/>
            <person name="Ohm R.A."/>
            <person name="Martin F."/>
            <person name="Silar P."/>
            <person name="Natvig D.O."/>
            <person name="Lalanne C."/>
            <person name="Gautier V."/>
            <person name="Ament-Velasquez S.L."/>
            <person name="Kruys A."/>
            <person name="Hutchinson M.I."/>
            <person name="Powell A.J."/>
            <person name="Barry K."/>
            <person name="Miller A.N."/>
            <person name="Grigoriev I.V."/>
            <person name="Debuchy R."/>
            <person name="Gladieux P."/>
            <person name="Hiltunen Thoren M."/>
            <person name="Johannesson H."/>
        </authorList>
    </citation>
    <scope>NUCLEOTIDE SEQUENCE</scope>
    <source>
        <strain evidence="2">CBS 538.74</strain>
    </source>
</reference>